<dbReference type="PANTHER" id="PTHR41260:SF1">
    <property type="entry name" value="PROTEIN ECSC"/>
    <property type="match status" value="1"/>
</dbReference>
<dbReference type="RefSeq" id="WP_352232203.1">
    <property type="nucleotide sequence ID" value="NZ_JAPVRC010000001.1"/>
</dbReference>
<dbReference type="Pfam" id="PF12787">
    <property type="entry name" value="EcsC"/>
    <property type="match status" value="1"/>
</dbReference>
<protein>
    <submittedName>
        <fullName evidence="1">EcsC family protein</fullName>
    </submittedName>
</protein>
<proteinExistence type="predicted"/>
<reference evidence="2" key="1">
    <citation type="journal article" date="2019" name="Int. J. Syst. Evol. Microbiol.">
        <title>The Global Catalogue of Microorganisms (GCM) 10K type strain sequencing project: providing services to taxonomists for standard genome sequencing and annotation.</title>
        <authorList>
            <consortium name="The Broad Institute Genomics Platform"/>
            <consortium name="The Broad Institute Genome Sequencing Center for Infectious Disease"/>
            <person name="Wu L."/>
            <person name="Ma J."/>
        </authorList>
    </citation>
    <scope>NUCLEOTIDE SEQUENCE [LARGE SCALE GENOMIC DNA]</scope>
    <source>
        <strain evidence="2">CCUG 73951</strain>
    </source>
</reference>
<gene>
    <name evidence="1" type="ORF">ACFQMN_05440</name>
</gene>
<dbReference type="InterPro" id="IPR024787">
    <property type="entry name" value="EcsC"/>
</dbReference>
<evidence type="ECO:0000313" key="1">
    <source>
        <dbReference type="EMBL" id="MFC7320314.1"/>
    </source>
</evidence>
<dbReference type="PANTHER" id="PTHR41260">
    <property type="entry name" value="PROTEIN ECSC"/>
    <property type="match status" value="1"/>
</dbReference>
<evidence type="ECO:0000313" key="2">
    <source>
        <dbReference type="Proteomes" id="UP001596494"/>
    </source>
</evidence>
<comment type="caution">
    <text evidence="1">The sequence shown here is derived from an EMBL/GenBank/DDBJ whole genome shotgun (WGS) entry which is preliminary data.</text>
</comment>
<keyword evidence="2" id="KW-1185">Reference proteome</keyword>
<dbReference type="EMBL" id="JBHTBY010000005">
    <property type="protein sequence ID" value="MFC7320314.1"/>
    <property type="molecule type" value="Genomic_DNA"/>
</dbReference>
<name>A0ABW2K101_9BACI</name>
<dbReference type="Proteomes" id="UP001596494">
    <property type="component" value="Unassembled WGS sequence"/>
</dbReference>
<organism evidence="1 2">
    <name type="scientific">Halobacillus campisalis</name>
    <dbReference type="NCBI Taxonomy" id="435909"/>
    <lineage>
        <taxon>Bacteria</taxon>
        <taxon>Bacillati</taxon>
        <taxon>Bacillota</taxon>
        <taxon>Bacilli</taxon>
        <taxon>Bacillales</taxon>
        <taxon>Bacillaceae</taxon>
        <taxon>Halobacillus</taxon>
    </lineage>
</organism>
<sequence length="277" mass="32485">MVPLSTKRVLENIEKWRKRQISYEANDFEMVYSDWVQDSFNQISPEWQEKFFSKLDDWLFHTHAFLQGTNFQMDARERILTVGRIFQEDMKQMEDMKKLTIDQLTYIADQQTARSRLYSFAQGGLTGTGGLVLLGVDFPLMMGMNLRTIQLVGLTFGYEMNHPYEMMISLKVFHAATLPKRMQAKAWDELIEEIGTNSLPFIYEGDDRLTESTWIEQPLKQVFKSLFILMFRKKLFQGIPLVSVAIGAQSNYNLTKRVSEFATKFYQYRHLMEKGEV</sequence>
<accession>A0ABW2K101</accession>